<dbReference type="Pfam" id="PF08592">
    <property type="entry name" value="Anthrone_oxy"/>
    <property type="match status" value="1"/>
</dbReference>
<evidence type="ECO:0000256" key="1">
    <source>
        <dbReference type="SAM" id="Phobius"/>
    </source>
</evidence>
<sequence>MLAGQLALLDATLFTGGALWVTAIEHPTIMKLDDKNLLQAFHRMYPPAAKLQSLYVLTGTAFGAYQYFQSKEPLWLVGSGLLFLVAPYTFLALIPTNNKLIDTPVEKGGVETRRLIENWGCLHSVRTILGALSTATFLYAVLKH</sequence>
<dbReference type="WBParaSite" id="ACRNAN_scaffold2603.g8664.t1">
    <property type="protein sequence ID" value="ACRNAN_scaffold2603.g8664.t1"/>
    <property type="gene ID" value="ACRNAN_scaffold2603.g8664"/>
</dbReference>
<keyword evidence="2" id="KW-1185">Reference proteome</keyword>
<keyword evidence="1" id="KW-0472">Membrane</keyword>
<dbReference type="PANTHER" id="PTHR36535:SF1">
    <property type="entry name" value="DUF1772 DOMAIN-CONTAINING PROTEIN"/>
    <property type="match status" value="1"/>
</dbReference>
<dbReference type="Proteomes" id="UP000887540">
    <property type="component" value="Unplaced"/>
</dbReference>
<dbReference type="AlphaFoldDB" id="A0A914DHA7"/>
<protein>
    <submittedName>
        <fullName evidence="3">DUF1772-domain-containing protein</fullName>
    </submittedName>
</protein>
<feature type="transmembrane region" description="Helical" evidence="1">
    <location>
        <begin position="6"/>
        <end position="24"/>
    </location>
</feature>
<keyword evidence="1" id="KW-0812">Transmembrane</keyword>
<reference evidence="3" key="1">
    <citation type="submission" date="2022-11" db="UniProtKB">
        <authorList>
            <consortium name="WormBaseParasite"/>
        </authorList>
    </citation>
    <scope>IDENTIFICATION</scope>
</reference>
<organism evidence="2 3">
    <name type="scientific">Acrobeloides nanus</name>
    <dbReference type="NCBI Taxonomy" id="290746"/>
    <lineage>
        <taxon>Eukaryota</taxon>
        <taxon>Metazoa</taxon>
        <taxon>Ecdysozoa</taxon>
        <taxon>Nematoda</taxon>
        <taxon>Chromadorea</taxon>
        <taxon>Rhabditida</taxon>
        <taxon>Tylenchina</taxon>
        <taxon>Cephalobomorpha</taxon>
        <taxon>Cephaloboidea</taxon>
        <taxon>Cephalobidae</taxon>
        <taxon>Acrobeloides</taxon>
    </lineage>
</organism>
<dbReference type="InterPro" id="IPR013901">
    <property type="entry name" value="Anthrone_oxy"/>
</dbReference>
<evidence type="ECO:0000313" key="2">
    <source>
        <dbReference type="Proteomes" id="UP000887540"/>
    </source>
</evidence>
<evidence type="ECO:0000313" key="3">
    <source>
        <dbReference type="WBParaSite" id="ACRNAN_scaffold2603.g8664.t1"/>
    </source>
</evidence>
<keyword evidence="1" id="KW-1133">Transmembrane helix</keyword>
<dbReference type="PANTHER" id="PTHR36535">
    <property type="entry name" value="YALI0E30327P"/>
    <property type="match status" value="1"/>
</dbReference>
<accession>A0A914DHA7</accession>
<proteinExistence type="predicted"/>
<name>A0A914DHA7_9BILA</name>
<feature type="transmembrane region" description="Helical" evidence="1">
    <location>
        <begin position="74"/>
        <end position="94"/>
    </location>
</feature>